<evidence type="ECO:0000256" key="1">
    <source>
        <dbReference type="SAM" id="MobiDB-lite"/>
    </source>
</evidence>
<feature type="region of interest" description="Disordered" evidence="1">
    <location>
        <begin position="554"/>
        <end position="573"/>
    </location>
</feature>
<feature type="compositionally biased region" description="Low complexity" evidence="1">
    <location>
        <begin position="115"/>
        <end position="127"/>
    </location>
</feature>
<dbReference type="Proteomes" id="UP000051952">
    <property type="component" value="Unassembled WGS sequence"/>
</dbReference>
<reference evidence="3" key="1">
    <citation type="submission" date="2015-09" db="EMBL/GenBank/DDBJ databases">
        <authorList>
            <consortium name="Pathogen Informatics"/>
        </authorList>
    </citation>
    <scope>NUCLEOTIDE SEQUENCE [LARGE SCALE GENOMIC DNA]</scope>
    <source>
        <strain evidence="3">Lake Konstanz</strain>
    </source>
</reference>
<dbReference type="EMBL" id="CYKH01002074">
    <property type="protein sequence ID" value="CUG92654.1"/>
    <property type="molecule type" value="Genomic_DNA"/>
</dbReference>
<gene>
    <name evidence="2" type="ORF">BSAL_38695</name>
</gene>
<dbReference type="AlphaFoldDB" id="A0A0S4JMA7"/>
<organism evidence="2 3">
    <name type="scientific">Bodo saltans</name>
    <name type="common">Flagellated protozoan</name>
    <dbReference type="NCBI Taxonomy" id="75058"/>
    <lineage>
        <taxon>Eukaryota</taxon>
        <taxon>Discoba</taxon>
        <taxon>Euglenozoa</taxon>
        <taxon>Kinetoplastea</taxon>
        <taxon>Metakinetoplastina</taxon>
        <taxon>Eubodonida</taxon>
        <taxon>Bodonidae</taxon>
        <taxon>Bodo</taxon>
    </lineage>
</organism>
<keyword evidence="3" id="KW-1185">Reference proteome</keyword>
<sequence length="697" mass="74086">MPTSIDPSQQLYLPVSLCEALETSGASSVASIATVTTPSGQELVIVGSSDGHVYVVSGSSQQSHETLPKHKTTPSVSWRLLATEHRLFESDTNESRSQRWEVPVHQRIQSLVAISSSSSNNKGNSSSIHTTHQAAAAGTDSTGGSPSTSLVGSMQNPVHPTLLDTPVRPGPPGAGDDLYILVLSVQRATKTAMVHVYFVPNIDSLLSRHDDGGEKHLFPAMEWRKMMVPAGQAFPLRMFVDKSFSIPVGLERSGDAPDAHHILLSGMEMDSAAPHVLTGAVGIITLPFTGVLGSTPPALHWLTPSSTSSSSPVGSPNRNEQKYCLSWMIARAVMKVVAAPIIALSVLTLGGEGAPMIVVAGCVDGEVVAVQLPPTDTPTLSIDGGANTVVCIRCSGPVADLLVYHPRVHLTFPIPNAVLDELEECRYNRQLVVEDDHLRRVIVLDSSGKVLMMVFQKKSATDVSVTITRLPDYTTVAEAKVAPEFVASVLADSTKSGGQAPSNSKAAPAAPSQRRLAAFPDMALGIQNRLAAVSNFFRNQDKLQPAADILASAASTSESHQTPHMSSSAEHSTISITSQRDNMLGALLGAGPIAISQCDVNGDGLYELVITTMGRFVALYRFLPESGTFACIEAAEAPTHLFFCKQVRLWSHTAVPAWVMCGPSHILAHCGSTLRDIIASRAFLLERCLVGESLLET</sequence>
<proteinExistence type="predicted"/>
<evidence type="ECO:0000313" key="3">
    <source>
        <dbReference type="Proteomes" id="UP000051952"/>
    </source>
</evidence>
<dbReference type="VEuPathDB" id="TriTrypDB:BSAL_38695"/>
<accession>A0A0S4JMA7</accession>
<protein>
    <submittedName>
        <fullName evidence="2">Uncharacterized protein</fullName>
    </submittedName>
</protein>
<evidence type="ECO:0000313" key="2">
    <source>
        <dbReference type="EMBL" id="CUG92654.1"/>
    </source>
</evidence>
<name>A0A0S4JMA7_BODSA</name>
<feature type="region of interest" description="Disordered" evidence="1">
    <location>
        <begin position="115"/>
        <end position="170"/>
    </location>
</feature>
<feature type="compositionally biased region" description="Low complexity" evidence="1">
    <location>
        <begin position="134"/>
        <end position="149"/>
    </location>
</feature>